<reference evidence="1 2" key="1">
    <citation type="journal article" date="2015" name="Genome Biol. Evol.">
        <title>The genome of winter moth (Operophtera brumata) provides a genomic perspective on sexual dimorphism and phenology.</title>
        <authorList>
            <person name="Derks M.F."/>
            <person name="Smit S."/>
            <person name="Salis L."/>
            <person name="Schijlen E."/>
            <person name="Bossers A."/>
            <person name="Mateman C."/>
            <person name="Pijl A.S."/>
            <person name="de Ridder D."/>
            <person name="Groenen M.A."/>
            <person name="Visser M.E."/>
            <person name="Megens H.J."/>
        </authorList>
    </citation>
    <scope>NUCLEOTIDE SEQUENCE [LARGE SCALE GENOMIC DNA]</scope>
    <source>
        <strain evidence="1">WM2013NL</strain>
        <tissue evidence="1">Head and thorax</tissue>
    </source>
</reference>
<organism evidence="1 2">
    <name type="scientific">Operophtera brumata</name>
    <name type="common">Winter moth</name>
    <name type="synonym">Phalaena brumata</name>
    <dbReference type="NCBI Taxonomy" id="104452"/>
    <lineage>
        <taxon>Eukaryota</taxon>
        <taxon>Metazoa</taxon>
        <taxon>Ecdysozoa</taxon>
        <taxon>Arthropoda</taxon>
        <taxon>Hexapoda</taxon>
        <taxon>Insecta</taxon>
        <taxon>Pterygota</taxon>
        <taxon>Neoptera</taxon>
        <taxon>Endopterygota</taxon>
        <taxon>Lepidoptera</taxon>
        <taxon>Glossata</taxon>
        <taxon>Ditrysia</taxon>
        <taxon>Geometroidea</taxon>
        <taxon>Geometridae</taxon>
        <taxon>Larentiinae</taxon>
        <taxon>Operophtera</taxon>
    </lineage>
</organism>
<evidence type="ECO:0000313" key="2">
    <source>
        <dbReference type="Proteomes" id="UP000037510"/>
    </source>
</evidence>
<proteinExistence type="predicted"/>
<accession>A0A0L7LB99</accession>
<keyword evidence="2" id="KW-1185">Reference proteome</keyword>
<evidence type="ECO:0000313" key="1">
    <source>
        <dbReference type="EMBL" id="KOB72659.1"/>
    </source>
</evidence>
<comment type="caution">
    <text evidence="1">The sequence shown here is derived from an EMBL/GenBank/DDBJ whole genome shotgun (WGS) entry which is preliminary data.</text>
</comment>
<protein>
    <submittedName>
        <fullName evidence="1">Envelope fusion protein</fullName>
    </submittedName>
</protein>
<dbReference type="Proteomes" id="UP000037510">
    <property type="component" value="Unassembled WGS sequence"/>
</dbReference>
<dbReference type="AlphaFoldDB" id="A0A0L7LB99"/>
<gene>
    <name evidence="1" type="ORF">OBRU01_11939</name>
</gene>
<sequence>MFAFINESKCDISDVTDANVGMTKNAQITNLGHERPIYYDTIGKMQLIHDEWVLLTYYNLTTYWQAVLDIENYLEDVRILCQKMDPRYCENTVQQLFHDMELIKYYNNILLAPHKHLSDPNSLFGILDQHFAEKYHQDIKAIQNNERYLLELVKNQTTIVELENEIMIKNKKNIRQQFVLMNKFMNDTGIRLTELQSEIGTVMVTNYFSSHSTLAAN</sequence>
<dbReference type="EMBL" id="JTDY01001877">
    <property type="protein sequence ID" value="KOB72659.1"/>
    <property type="molecule type" value="Genomic_DNA"/>
</dbReference>
<name>A0A0L7LB99_OPEBR</name>